<reference evidence="2 3" key="1">
    <citation type="journal article" date="2013" name="Nature">
        <title>Insights into bilaterian evolution from three spiralian genomes.</title>
        <authorList>
            <person name="Simakov O."/>
            <person name="Marletaz F."/>
            <person name="Cho S.J."/>
            <person name="Edsinger-Gonzales E."/>
            <person name="Havlak P."/>
            <person name="Hellsten U."/>
            <person name="Kuo D.H."/>
            <person name="Larsson T."/>
            <person name="Lv J."/>
            <person name="Arendt D."/>
            <person name="Savage R."/>
            <person name="Osoegawa K."/>
            <person name="de Jong P."/>
            <person name="Grimwood J."/>
            <person name="Chapman J.A."/>
            <person name="Shapiro H."/>
            <person name="Aerts A."/>
            <person name="Otillar R.P."/>
            <person name="Terry A.Y."/>
            <person name="Boore J.L."/>
            <person name="Grigoriev I.V."/>
            <person name="Lindberg D.R."/>
            <person name="Seaver E.C."/>
            <person name="Weisblat D.A."/>
            <person name="Putnam N.H."/>
            <person name="Rokhsar D.S."/>
        </authorList>
    </citation>
    <scope>NUCLEOTIDE SEQUENCE [LARGE SCALE GENOMIC DNA]</scope>
</reference>
<dbReference type="RefSeq" id="XP_009043899.1">
    <property type="nucleotide sequence ID" value="XM_009045651.1"/>
</dbReference>
<evidence type="ECO:0000313" key="2">
    <source>
        <dbReference type="EMBL" id="ESP05354.1"/>
    </source>
</evidence>
<dbReference type="EMBL" id="KB199650">
    <property type="protein sequence ID" value="ESP05354.1"/>
    <property type="molecule type" value="Genomic_DNA"/>
</dbReference>
<accession>V4AMG4</accession>
<dbReference type="GeneID" id="20247493"/>
<proteinExistence type="predicted"/>
<name>V4AMG4_LOTGI</name>
<dbReference type="AlphaFoldDB" id="V4AMG4"/>
<feature type="region of interest" description="Disordered" evidence="1">
    <location>
        <begin position="1"/>
        <end position="27"/>
    </location>
</feature>
<evidence type="ECO:0000313" key="3">
    <source>
        <dbReference type="Proteomes" id="UP000030746"/>
    </source>
</evidence>
<evidence type="ECO:0000256" key="1">
    <source>
        <dbReference type="SAM" id="MobiDB-lite"/>
    </source>
</evidence>
<dbReference type="OrthoDB" id="10053647at2759"/>
<dbReference type="CTD" id="20247493"/>
<keyword evidence="3" id="KW-1185">Reference proteome</keyword>
<dbReference type="HOGENOM" id="CLU_107313_0_0_1"/>
<organism evidence="2 3">
    <name type="scientific">Lottia gigantea</name>
    <name type="common">Giant owl limpet</name>
    <dbReference type="NCBI Taxonomy" id="225164"/>
    <lineage>
        <taxon>Eukaryota</taxon>
        <taxon>Metazoa</taxon>
        <taxon>Spiralia</taxon>
        <taxon>Lophotrochozoa</taxon>
        <taxon>Mollusca</taxon>
        <taxon>Gastropoda</taxon>
        <taxon>Patellogastropoda</taxon>
        <taxon>Lottioidea</taxon>
        <taxon>Lottiidae</taxon>
        <taxon>Lottia</taxon>
    </lineage>
</organism>
<feature type="compositionally biased region" description="Polar residues" evidence="1">
    <location>
        <begin position="9"/>
        <end position="24"/>
    </location>
</feature>
<dbReference type="KEGG" id="lgi:LOTGIDRAFT_227980"/>
<protein>
    <submittedName>
        <fullName evidence="2">Uncharacterized protein</fullName>
    </submittedName>
</protein>
<sequence length="184" mass="20819">MGDNPDNPGANQQPVEGGNNNNVADQRCPVINVSPPAQLILGDSPVENWKLYKQAWSNYKVIAGLELRTEEYRKALFLHNLGREAQLIYNSRNRKFLRQTAEQSDLLVPYPPDEAAENNAEANVQHNLPDQQDAVQPDVVDNQPEVNIPVLQPAVHDRNNMRDNIVTRSGRLSRKPKYLKDYVT</sequence>
<dbReference type="Proteomes" id="UP000030746">
    <property type="component" value="Unassembled WGS sequence"/>
</dbReference>
<gene>
    <name evidence="2" type="ORF">LOTGIDRAFT_227980</name>
</gene>